<proteinExistence type="predicted"/>
<protein>
    <recommendedName>
        <fullName evidence="3">DUF3318 domain-containing protein</fullName>
    </recommendedName>
</protein>
<organism evidence="1 2">
    <name type="scientific">Alcaligenes endophyticus</name>
    <dbReference type="NCBI Taxonomy" id="1929088"/>
    <lineage>
        <taxon>Bacteria</taxon>
        <taxon>Pseudomonadati</taxon>
        <taxon>Pseudomonadota</taxon>
        <taxon>Betaproteobacteria</taxon>
        <taxon>Burkholderiales</taxon>
        <taxon>Alcaligenaceae</taxon>
        <taxon>Alcaligenes</taxon>
    </lineage>
</organism>
<dbReference type="RefSeq" id="WP_266122159.1">
    <property type="nucleotide sequence ID" value="NZ_JAJHNU010000001.1"/>
</dbReference>
<evidence type="ECO:0000313" key="2">
    <source>
        <dbReference type="Proteomes" id="UP001168613"/>
    </source>
</evidence>
<accession>A0ABT8EGX4</accession>
<keyword evidence="2" id="KW-1185">Reference proteome</keyword>
<dbReference type="EMBL" id="JAJHNU010000001">
    <property type="protein sequence ID" value="MDN4120533.1"/>
    <property type="molecule type" value="Genomic_DNA"/>
</dbReference>
<gene>
    <name evidence="1" type="ORF">LMS43_04450</name>
</gene>
<sequence>MSRHAKAQNRAIRIELLRARAAVERQALCQQSQDLAQDLQPRNLLNSFTPAFTAHNMSNWVGSAMRLSRRYPFLLSGASTVLSMFGGRWVKFAAAGLVGWKLFSNYQDRRQFQPENEQALAEHRKERVY</sequence>
<evidence type="ECO:0000313" key="1">
    <source>
        <dbReference type="EMBL" id="MDN4120533.1"/>
    </source>
</evidence>
<comment type="caution">
    <text evidence="1">The sequence shown here is derived from an EMBL/GenBank/DDBJ whole genome shotgun (WGS) entry which is preliminary data.</text>
</comment>
<evidence type="ECO:0008006" key="3">
    <source>
        <dbReference type="Google" id="ProtNLM"/>
    </source>
</evidence>
<name>A0ABT8EGX4_9BURK</name>
<reference evidence="1" key="1">
    <citation type="submission" date="2021-11" db="EMBL/GenBank/DDBJ databases">
        <title>Draft genome sequence of Alcaligenes endophyticus type strain CCUG 75668T.</title>
        <authorList>
            <person name="Salva-Serra F."/>
            <person name="Duran R.E."/>
            <person name="Seeger M."/>
            <person name="Moore E.R.B."/>
            <person name="Jaen-Luchoro D."/>
        </authorList>
    </citation>
    <scope>NUCLEOTIDE SEQUENCE</scope>
    <source>
        <strain evidence="1">CCUG 75668</strain>
    </source>
</reference>
<dbReference type="Proteomes" id="UP001168613">
    <property type="component" value="Unassembled WGS sequence"/>
</dbReference>